<gene>
    <name evidence="3" type="ORF">BCR34DRAFT_619303</name>
</gene>
<sequence length="510" mass="56302">MSSHTSSASGPTSPAPLTSSKISLGWLSRFGMITQVSARPTPTSIPSTPVPSIDEADDDAFGSGPYACTVTPALTIASHTSRTTCALCQDLKEESQLNKDLVQAMSEQMQGLEKECDNAKQELEKCQTELQDTWGLFEQRSGGMKELLRQMGDKTEEIGGLARQIREQKAVIEDLEQEIREQNTTIAKLEQLQDQLTSKTNEIGECKVRLRKPNREEQDARAQGISEDASLEQELDVVLARKEALEDEVRQLKQATEDQSSSQSEAKESQDLKSQLKDARKGAVEDETKIDNLRQDLRKAHANTETYAAFKIGNLEYEIEELKDNEAMKTGSQSAEEISQLEQENGASNWSLSAPAILTWQEGEHEVVQTPRTSSPSDDLDATSVMDNAELYALDLVPLDTEQHKIQIVQEQDDESSTEPTHWSIDAFADIVSLTLGPEYVPLPSADPEEEELLDVSLGEHNSEPHDCETSIATAKGKEVASKDKPSEPNILPFEEAEEGWDEVDLLGAE</sequence>
<evidence type="ECO:0000256" key="2">
    <source>
        <dbReference type="SAM" id="MobiDB-lite"/>
    </source>
</evidence>
<feature type="region of interest" description="Disordered" evidence="2">
    <location>
        <begin position="474"/>
        <end position="510"/>
    </location>
</feature>
<protein>
    <submittedName>
        <fullName evidence="3">Uncharacterized protein</fullName>
    </submittedName>
</protein>
<feature type="compositionally biased region" description="Basic and acidic residues" evidence="2">
    <location>
        <begin position="265"/>
        <end position="284"/>
    </location>
</feature>
<feature type="compositionally biased region" description="Polar residues" evidence="2">
    <location>
        <begin position="330"/>
        <end position="346"/>
    </location>
</feature>
<dbReference type="SUPFAM" id="SSF58100">
    <property type="entry name" value="Bacterial hemolysins"/>
    <property type="match status" value="1"/>
</dbReference>
<dbReference type="Proteomes" id="UP000193144">
    <property type="component" value="Unassembled WGS sequence"/>
</dbReference>
<feature type="compositionally biased region" description="Basic and acidic residues" evidence="2">
    <location>
        <begin position="476"/>
        <end position="487"/>
    </location>
</feature>
<feature type="compositionally biased region" description="Acidic residues" evidence="2">
    <location>
        <begin position="495"/>
        <end position="510"/>
    </location>
</feature>
<evidence type="ECO:0000256" key="1">
    <source>
        <dbReference type="SAM" id="Coils"/>
    </source>
</evidence>
<name>A0A1Y1YJ12_9PLEO</name>
<reference evidence="3 4" key="1">
    <citation type="submission" date="2016-07" db="EMBL/GenBank/DDBJ databases">
        <title>Pervasive Adenine N6-methylation of Active Genes in Fungi.</title>
        <authorList>
            <consortium name="DOE Joint Genome Institute"/>
            <person name="Mondo S.J."/>
            <person name="Dannebaum R.O."/>
            <person name="Kuo R.C."/>
            <person name="Labutti K."/>
            <person name="Haridas S."/>
            <person name="Kuo A."/>
            <person name="Salamov A."/>
            <person name="Ahrendt S.R."/>
            <person name="Lipzen A."/>
            <person name="Sullivan W."/>
            <person name="Andreopoulos W.B."/>
            <person name="Clum A."/>
            <person name="Lindquist E."/>
            <person name="Daum C."/>
            <person name="Ramamoorthy G.K."/>
            <person name="Gryganskyi A."/>
            <person name="Culley D."/>
            <person name="Magnuson J.K."/>
            <person name="James T.Y."/>
            <person name="O'Malley M.A."/>
            <person name="Stajich J.E."/>
            <person name="Spatafora J.W."/>
            <person name="Visel A."/>
            <person name="Grigoriev I.V."/>
        </authorList>
    </citation>
    <scope>NUCLEOTIDE SEQUENCE [LARGE SCALE GENOMIC DNA]</scope>
    <source>
        <strain evidence="3 4">CBS 115471</strain>
    </source>
</reference>
<comment type="caution">
    <text evidence="3">The sequence shown here is derived from an EMBL/GenBank/DDBJ whole genome shotgun (WGS) entry which is preliminary data.</text>
</comment>
<evidence type="ECO:0000313" key="4">
    <source>
        <dbReference type="Proteomes" id="UP000193144"/>
    </source>
</evidence>
<feature type="region of interest" description="Disordered" evidence="2">
    <location>
        <begin position="252"/>
        <end position="284"/>
    </location>
</feature>
<dbReference type="Gene3D" id="1.10.287.950">
    <property type="entry name" value="Methyl-accepting chemotaxis protein"/>
    <property type="match status" value="1"/>
</dbReference>
<organism evidence="3 4">
    <name type="scientific">Clohesyomyces aquaticus</name>
    <dbReference type="NCBI Taxonomy" id="1231657"/>
    <lineage>
        <taxon>Eukaryota</taxon>
        <taxon>Fungi</taxon>
        <taxon>Dikarya</taxon>
        <taxon>Ascomycota</taxon>
        <taxon>Pezizomycotina</taxon>
        <taxon>Dothideomycetes</taxon>
        <taxon>Pleosporomycetidae</taxon>
        <taxon>Pleosporales</taxon>
        <taxon>Lindgomycetaceae</taxon>
        <taxon>Clohesyomyces</taxon>
    </lineage>
</organism>
<evidence type="ECO:0000313" key="3">
    <source>
        <dbReference type="EMBL" id="ORX97746.1"/>
    </source>
</evidence>
<dbReference type="AlphaFoldDB" id="A0A1Y1YJ12"/>
<proteinExistence type="predicted"/>
<feature type="region of interest" description="Disordered" evidence="2">
    <location>
        <begin position="326"/>
        <end position="346"/>
    </location>
</feature>
<feature type="coiled-coil region" evidence="1">
    <location>
        <begin position="102"/>
        <end position="129"/>
    </location>
</feature>
<accession>A0A1Y1YJ12</accession>
<keyword evidence="4" id="KW-1185">Reference proteome</keyword>
<dbReference type="EMBL" id="MCFA01000228">
    <property type="protein sequence ID" value="ORX97746.1"/>
    <property type="molecule type" value="Genomic_DNA"/>
</dbReference>
<keyword evidence="1" id="KW-0175">Coiled coil</keyword>